<dbReference type="InterPro" id="IPR007374">
    <property type="entry name" value="ASCH_domain"/>
</dbReference>
<dbReference type="Gene3D" id="3.10.400.10">
    <property type="entry name" value="Sulfate adenylyltransferase"/>
    <property type="match status" value="1"/>
</dbReference>
<dbReference type="KEGG" id="pfre:RM25_1616"/>
<feature type="domain" description="ASCH" evidence="1">
    <location>
        <begin position="33"/>
        <end position="157"/>
    </location>
</feature>
<evidence type="ECO:0000259" key="1">
    <source>
        <dbReference type="SMART" id="SM01022"/>
    </source>
</evidence>
<evidence type="ECO:0000313" key="2">
    <source>
        <dbReference type="EMBL" id="CEP26480.1"/>
    </source>
</evidence>
<dbReference type="PANTHER" id="PTHR39203:SF1">
    <property type="entry name" value="CYTOPLASMIC PROTEIN"/>
    <property type="match status" value="1"/>
</dbReference>
<dbReference type="InterPro" id="IPR009326">
    <property type="entry name" value="DUF984"/>
</dbReference>
<organism evidence="2">
    <name type="scientific">Propionibacterium freudenreichii subsp. freudenreichii</name>
    <dbReference type="NCBI Taxonomy" id="66712"/>
    <lineage>
        <taxon>Bacteria</taxon>
        <taxon>Bacillati</taxon>
        <taxon>Actinomycetota</taxon>
        <taxon>Actinomycetes</taxon>
        <taxon>Propionibacteriales</taxon>
        <taxon>Propionibacteriaceae</taxon>
        <taxon>Propionibacterium</taxon>
    </lineage>
</organism>
<protein>
    <recommendedName>
        <fullName evidence="1">ASCH domain-containing protein</fullName>
    </recommendedName>
</protein>
<dbReference type="AlphaFoldDB" id="A0A068VT11"/>
<name>A0A068VT11_PROFF</name>
<dbReference type="PATRIC" id="fig|66712.6.peg.1644"/>
<dbReference type="EMBL" id="LM676412">
    <property type="protein sequence ID" value="CEP26480.1"/>
    <property type="molecule type" value="Genomic_DNA"/>
</dbReference>
<accession>A0A068VT11</accession>
<dbReference type="GeneID" id="61221683"/>
<gene>
    <name evidence="2" type="ORF">PFCIRM138_07785</name>
</gene>
<dbReference type="InterPro" id="IPR015947">
    <property type="entry name" value="PUA-like_sf"/>
</dbReference>
<dbReference type="Pfam" id="PF04266">
    <property type="entry name" value="ASCH"/>
    <property type="match status" value="1"/>
</dbReference>
<dbReference type="SUPFAM" id="SSF88697">
    <property type="entry name" value="PUA domain-like"/>
    <property type="match status" value="1"/>
</dbReference>
<dbReference type="RefSeq" id="WP_013161570.1">
    <property type="nucleotide sequence ID" value="NZ_CP010341.1"/>
</dbReference>
<reference evidence="2" key="1">
    <citation type="submission" date="2014-08" db="EMBL/GenBank/DDBJ databases">
        <authorList>
            <person name="Falentin Helene"/>
        </authorList>
    </citation>
    <scope>NUCLEOTIDE SEQUENCE</scope>
</reference>
<sequence length="172" mass="18898">MDLPHRAPTGEDAAPVAQDKPPFAWRELPRAEFGLPGELRDILLTALMAGTKTGTSSLLAEFEREGRDPLAERGGYELVVDSDEAPVAIMRIARVQVLPFAQVDVAHAETEGFPTIEQWRDAHLALWTSRVFLDLLGEPPIMLDGDTAVVLTRFRAYRPGDIVAGHVIDFDA</sequence>
<proteinExistence type="predicted"/>
<dbReference type="SMART" id="SM01022">
    <property type="entry name" value="ASCH"/>
    <property type="match status" value="1"/>
</dbReference>
<dbReference type="PANTHER" id="PTHR39203">
    <property type="entry name" value="CYTOPLASMIC PROTEIN-RELATED"/>
    <property type="match status" value="1"/>
</dbReference>